<evidence type="ECO:0000313" key="2">
    <source>
        <dbReference type="Proteomes" id="UP001151760"/>
    </source>
</evidence>
<reference evidence="1" key="2">
    <citation type="submission" date="2022-01" db="EMBL/GenBank/DDBJ databases">
        <authorList>
            <person name="Yamashiro T."/>
            <person name="Shiraishi A."/>
            <person name="Satake H."/>
            <person name="Nakayama K."/>
        </authorList>
    </citation>
    <scope>NUCLEOTIDE SEQUENCE</scope>
</reference>
<reference evidence="1" key="1">
    <citation type="journal article" date="2022" name="Int. J. Mol. Sci.">
        <title>Draft Genome of Tanacetum Coccineum: Genomic Comparison of Closely Related Tanacetum-Family Plants.</title>
        <authorList>
            <person name="Yamashiro T."/>
            <person name="Shiraishi A."/>
            <person name="Nakayama K."/>
            <person name="Satake H."/>
        </authorList>
    </citation>
    <scope>NUCLEOTIDE SEQUENCE</scope>
</reference>
<name>A0ABQ5IAH2_9ASTR</name>
<dbReference type="Proteomes" id="UP001151760">
    <property type="component" value="Unassembled WGS sequence"/>
</dbReference>
<gene>
    <name evidence="1" type="ORF">Tco_1092661</name>
</gene>
<proteinExistence type="predicted"/>
<dbReference type="EMBL" id="BQNB010020546">
    <property type="protein sequence ID" value="GJT97143.1"/>
    <property type="molecule type" value="Genomic_DNA"/>
</dbReference>
<sequence length="85" mass="9387">MEVAVAVVRWWLWCHSDGGGGVEAARVMMLSGSVVGCGVGWRGDGGDDVVMVEVAWSGQLRGDDVRVVYVGFGVDWDWREDWGWR</sequence>
<evidence type="ECO:0000313" key="1">
    <source>
        <dbReference type="EMBL" id="GJT97143.1"/>
    </source>
</evidence>
<organism evidence="1 2">
    <name type="scientific">Tanacetum coccineum</name>
    <dbReference type="NCBI Taxonomy" id="301880"/>
    <lineage>
        <taxon>Eukaryota</taxon>
        <taxon>Viridiplantae</taxon>
        <taxon>Streptophyta</taxon>
        <taxon>Embryophyta</taxon>
        <taxon>Tracheophyta</taxon>
        <taxon>Spermatophyta</taxon>
        <taxon>Magnoliopsida</taxon>
        <taxon>eudicotyledons</taxon>
        <taxon>Gunneridae</taxon>
        <taxon>Pentapetalae</taxon>
        <taxon>asterids</taxon>
        <taxon>campanulids</taxon>
        <taxon>Asterales</taxon>
        <taxon>Asteraceae</taxon>
        <taxon>Asteroideae</taxon>
        <taxon>Anthemideae</taxon>
        <taxon>Anthemidinae</taxon>
        <taxon>Tanacetum</taxon>
    </lineage>
</organism>
<protein>
    <submittedName>
        <fullName evidence="1">Uncharacterized protein</fullName>
    </submittedName>
</protein>
<accession>A0ABQ5IAH2</accession>
<keyword evidence="2" id="KW-1185">Reference proteome</keyword>
<comment type="caution">
    <text evidence="1">The sequence shown here is derived from an EMBL/GenBank/DDBJ whole genome shotgun (WGS) entry which is preliminary data.</text>
</comment>